<accession>A0A101FWU4</accession>
<dbReference type="SMART" id="SM00836">
    <property type="entry name" value="DALR_1"/>
    <property type="match status" value="1"/>
</dbReference>
<evidence type="ECO:0000256" key="9">
    <source>
        <dbReference type="NCBIfam" id="TIGR00456"/>
    </source>
</evidence>
<gene>
    <name evidence="12" type="ORF">XD73_1358</name>
</gene>
<dbReference type="AlphaFoldDB" id="A0A101FWU4"/>
<keyword evidence="3 10" id="KW-0436">Ligase</keyword>
<evidence type="ECO:0000313" key="13">
    <source>
        <dbReference type="Proteomes" id="UP000064249"/>
    </source>
</evidence>
<dbReference type="InterPro" id="IPR009080">
    <property type="entry name" value="tRNAsynth_Ia_anticodon-bd"/>
</dbReference>
<dbReference type="InterPro" id="IPR035684">
    <property type="entry name" value="ArgRS_core"/>
</dbReference>
<comment type="caution">
    <text evidence="12">The sequence shown here is derived from an EMBL/GenBank/DDBJ whole genome shotgun (WGS) entry which is preliminary data.</text>
</comment>
<proteinExistence type="inferred from homology"/>
<keyword evidence="7 10" id="KW-0030">Aminoacyl-tRNA synthetase</keyword>
<dbReference type="Pfam" id="PF00750">
    <property type="entry name" value="tRNA-synt_1d"/>
    <property type="match status" value="1"/>
</dbReference>
<evidence type="ECO:0000256" key="5">
    <source>
        <dbReference type="ARBA" id="ARBA00022840"/>
    </source>
</evidence>
<dbReference type="InterPro" id="IPR008909">
    <property type="entry name" value="DALR_anticod-bd"/>
</dbReference>
<dbReference type="CDD" id="cd07956">
    <property type="entry name" value="Anticodon_Ia_Arg"/>
    <property type="match status" value="1"/>
</dbReference>
<evidence type="ECO:0000256" key="3">
    <source>
        <dbReference type="ARBA" id="ARBA00022598"/>
    </source>
</evidence>
<dbReference type="Gene3D" id="3.40.50.620">
    <property type="entry name" value="HUPs"/>
    <property type="match status" value="1"/>
</dbReference>
<comment type="catalytic activity">
    <reaction evidence="8">
        <text>tRNA(Arg) + L-arginine + ATP = L-arginyl-tRNA(Arg) + AMP + diphosphate</text>
        <dbReference type="Rhea" id="RHEA:20301"/>
        <dbReference type="Rhea" id="RHEA-COMP:9658"/>
        <dbReference type="Rhea" id="RHEA-COMP:9673"/>
        <dbReference type="ChEBI" id="CHEBI:30616"/>
        <dbReference type="ChEBI" id="CHEBI:32682"/>
        <dbReference type="ChEBI" id="CHEBI:33019"/>
        <dbReference type="ChEBI" id="CHEBI:78442"/>
        <dbReference type="ChEBI" id="CHEBI:78513"/>
        <dbReference type="ChEBI" id="CHEBI:456215"/>
        <dbReference type="EC" id="6.1.1.19"/>
    </reaction>
</comment>
<evidence type="ECO:0000259" key="11">
    <source>
        <dbReference type="SMART" id="SM00836"/>
    </source>
</evidence>
<reference evidence="12 13" key="1">
    <citation type="journal article" date="2015" name="MBio">
        <title>Genome-Resolved Metagenomic Analysis Reveals Roles for Candidate Phyla and Other Microbial Community Members in Biogeochemical Transformations in Oil Reservoirs.</title>
        <authorList>
            <person name="Hu P."/>
            <person name="Tom L."/>
            <person name="Singh A."/>
            <person name="Thomas B.C."/>
            <person name="Baker B.J."/>
            <person name="Piceno Y.M."/>
            <person name="Andersen G.L."/>
            <person name="Banfield J.F."/>
        </authorList>
    </citation>
    <scope>NUCLEOTIDE SEQUENCE [LARGE SCALE GENOMIC DNA]</scope>
    <source>
        <strain evidence="12">46_16</strain>
    </source>
</reference>
<name>A0A101FWU4_9CHLR</name>
<evidence type="ECO:0000313" key="12">
    <source>
        <dbReference type="EMBL" id="KUK45767.1"/>
    </source>
</evidence>
<feature type="domain" description="DALR anticodon binding" evidence="11">
    <location>
        <begin position="284"/>
        <end position="399"/>
    </location>
</feature>
<keyword evidence="6 10" id="KW-0648">Protein biosynthesis</keyword>
<dbReference type="SUPFAM" id="SSF52374">
    <property type="entry name" value="Nucleotidylyl transferase"/>
    <property type="match status" value="1"/>
</dbReference>
<dbReference type="GO" id="GO:0006420">
    <property type="term" value="P:arginyl-tRNA aminoacylation"/>
    <property type="evidence" value="ECO:0007669"/>
    <property type="project" value="UniProtKB-UniRule"/>
</dbReference>
<evidence type="ECO:0000256" key="4">
    <source>
        <dbReference type="ARBA" id="ARBA00022741"/>
    </source>
</evidence>
<evidence type="ECO:0000256" key="10">
    <source>
        <dbReference type="RuleBase" id="RU363038"/>
    </source>
</evidence>
<dbReference type="Pfam" id="PF05746">
    <property type="entry name" value="DALR_1"/>
    <property type="match status" value="1"/>
</dbReference>
<dbReference type="GO" id="GO:0005524">
    <property type="term" value="F:ATP binding"/>
    <property type="evidence" value="ECO:0007669"/>
    <property type="project" value="UniProtKB-KW"/>
</dbReference>
<dbReference type="PANTHER" id="PTHR11956">
    <property type="entry name" value="ARGINYL-TRNA SYNTHETASE"/>
    <property type="match status" value="1"/>
</dbReference>
<feature type="non-terminal residue" evidence="12">
    <location>
        <position position="1"/>
    </location>
</feature>
<evidence type="ECO:0000256" key="8">
    <source>
        <dbReference type="ARBA" id="ARBA00049339"/>
    </source>
</evidence>
<dbReference type="NCBIfam" id="TIGR00456">
    <property type="entry name" value="argS"/>
    <property type="match status" value="1"/>
</dbReference>
<sequence length="399" mass="45462">NHRGEEPGENKTHWMNDIYAEADRLYQDPENEAEVRELYARWNAKEPEVVALWKKTRQWSLEGFEQIYDQLGESFDRIYFESEVEEPGVQLVEEMVKNGLAQDLRPEEPVIIDLDDYTGTDDEYRVLVLLRSDGSSLYATKDLPLAIRKFEEYDLDRSIYVIDVRQSLYLKQIFKTLEILGYDWSDKLYHLAYELVNLPGNVTMASREGTVVLFDDLMAEATHRAREIVEQKNPEVSETAKDDIAEAVALGALKYTMLSRDNTKVVTFDWDAALDFNGQAAPYIQYAHVRAESILRKAGGNLPEEASFPANLVKAEVDLIELLTRLPQEVLKAAEELRPLGVANLAFDLAKGFNDFYNTCQVLNVEPEVRVYRLRLVAAAQQVIATSLDLLGIKAPSVM</sequence>
<dbReference type="Gene3D" id="1.10.730.10">
    <property type="entry name" value="Isoleucyl-tRNA Synthetase, Domain 1"/>
    <property type="match status" value="1"/>
</dbReference>
<evidence type="ECO:0000256" key="2">
    <source>
        <dbReference type="ARBA" id="ARBA00012837"/>
    </source>
</evidence>
<protein>
    <recommendedName>
        <fullName evidence="2 9">Arginine--tRNA ligase</fullName>
        <ecNumber evidence="2 9">6.1.1.19</ecNumber>
    </recommendedName>
</protein>
<evidence type="ECO:0000256" key="7">
    <source>
        <dbReference type="ARBA" id="ARBA00023146"/>
    </source>
</evidence>
<dbReference type="GO" id="GO:0004814">
    <property type="term" value="F:arginine-tRNA ligase activity"/>
    <property type="evidence" value="ECO:0007669"/>
    <property type="project" value="UniProtKB-UniRule"/>
</dbReference>
<organism evidence="12 13">
    <name type="scientific">Anaerolinea thermophila</name>
    <dbReference type="NCBI Taxonomy" id="167964"/>
    <lineage>
        <taxon>Bacteria</taxon>
        <taxon>Bacillati</taxon>
        <taxon>Chloroflexota</taxon>
        <taxon>Anaerolineae</taxon>
        <taxon>Anaerolineales</taxon>
        <taxon>Anaerolineaceae</taxon>
        <taxon>Anaerolinea</taxon>
    </lineage>
</organism>
<dbReference type="GO" id="GO:0005737">
    <property type="term" value="C:cytoplasm"/>
    <property type="evidence" value="ECO:0007669"/>
    <property type="project" value="UniProtKB-UniRule"/>
</dbReference>
<dbReference type="SUPFAM" id="SSF47323">
    <property type="entry name" value="Anticodon-binding domain of a subclass of class I aminoacyl-tRNA synthetases"/>
    <property type="match status" value="1"/>
</dbReference>
<dbReference type="PANTHER" id="PTHR11956:SF5">
    <property type="entry name" value="ARGININE--TRNA LIGASE, CYTOPLASMIC"/>
    <property type="match status" value="1"/>
</dbReference>
<dbReference type="InterPro" id="IPR014729">
    <property type="entry name" value="Rossmann-like_a/b/a_fold"/>
</dbReference>
<keyword evidence="4 10" id="KW-0547">Nucleotide-binding</keyword>
<evidence type="ECO:0000256" key="1">
    <source>
        <dbReference type="ARBA" id="ARBA00005594"/>
    </source>
</evidence>
<dbReference type="InterPro" id="IPR001278">
    <property type="entry name" value="Arg-tRNA-ligase"/>
</dbReference>
<comment type="similarity">
    <text evidence="1 10">Belongs to the class-I aminoacyl-tRNA synthetase family.</text>
</comment>
<dbReference type="EMBL" id="LGFU01000158">
    <property type="protein sequence ID" value="KUK45767.1"/>
    <property type="molecule type" value="Genomic_DNA"/>
</dbReference>
<dbReference type="Proteomes" id="UP000064249">
    <property type="component" value="Unassembled WGS sequence"/>
</dbReference>
<dbReference type="EC" id="6.1.1.19" evidence="2 9"/>
<dbReference type="PATRIC" id="fig|167964.4.peg.1537"/>
<keyword evidence="5 10" id="KW-0067">ATP-binding</keyword>
<evidence type="ECO:0000256" key="6">
    <source>
        <dbReference type="ARBA" id="ARBA00022917"/>
    </source>
</evidence>